<accession>A0A7Y6NM91</accession>
<proteinExistence type="predicted"/>
<comment type="caution">
    <text evidence="2">The sequence shown here is derived from an EMBL/GenBank/DDBJ whole genome shotgun (WGS) entry which is preliminary data.</text>
</comment>
<dbReference type="AlphaFoldDB" id="A0A7Y6NM91"/>
<name>A0A7Y6NM91_9BURK</name>
<dbReference type="InterPro" id="IPR044862">
    <property type="entry name" value="Pro_4_hyd_alph_FE2OG_OXY"/>
</dbReference>
<dbReference type="Gene3D" id="2.60.120.620">
    <property type="entry name" value="q2cbj1_9rhob like domain"/>
    <property type="match status" value="1"/>
</dbReference>
<sequence>MEPFAHLVIENCLPADYYRALADAYPPDAQVLELDAWRRGGPVQPNQRNDIGAHQVLRAPGLVAPVWEAFVRHHASAAFWADVVRVFGPALRATYPDLEQRLGGRLEHLASGVRFDPDGDAGPISLDCQIGINTPVTHPGSVRVHTDAPEELFAMLLYFRRDEDDSTGGELEIRRWKPGRARRFVGSECDADDAELVATIPYRANTLVAFVNSDESLHAVSPRSPTPHSRRLVNLIGEVYRALPDGLFVKTQKWSVPWRRRWTRWKKRLGG</sequence>
<feature type="domain" description="Prolyl 4-hydroxylase alpha subunit Fe(2+) 2OG dioxygenase" evidence="1">
    <location>
        <begin position="141"/>
        <end position="232"/>
    </location>
</feature>
<organism evidence="2 3">
    <name type="scientific">Piscinibacter koreensis</name>
    <dbReference type="NCBI Taxonomy" id="2742824"/>
    <lineage>
        <taxon>Bacteria</taxon>
        <taxon>Pseudomonadati</taxon>
        <taxon>Pseudomonadota</taxon>
        <taxon>Betaproteobacteria</taxon>
        <taxon>Burkholderiales</taxon>
        <taxon>Sphaerotilaceae</taxon>
        <taxon>Piscinibacter</taxon>
    </lineage>
</organism>
<reference evidence="2 3" key="1">
    <citation type="submission" date="2020-06" db="EMBL/GenBank/DDBJ databases">
        <title>Schlegella sp. ID0723 isolated from air conditioner.</title>
        <authorList>
            <person name="Kim D.Y."/>
            <person name="Kim D.-U."/>
        </authorList>
    </citation>
    <scope>NUCLEOTIDE SEQUENCE [LARGE SCALE GENOMIC DNA]</scope>
    <source>
        <strain evidence="2 3">ID0723</strain>
    </source>
</reference>
<dbReference type="RefSeq" id="WP_176068064.1">
    <property type="nucleotide sequence ID" value="NZ_JABWMJ010000003.1"/>
</dbReference>
<gene>
    <name evidence="2" type="ORF">HQN59_08430</name>
</gene>
<evidence type="ECO:0000313" key="2">
    <source>
        <dbReference type="EMBL" id="NUZ05788.1"/>
    </source>
</evidence>
<dbReference type="Pfam" id="PF13640">
    <property type="entry name" value="2OG-FeII_Oxy_3"/>
    <property type="match status" value="1"/>
</dbReference>
<dbReference type="EMBL" id="JABWMJ010000003">
    <property type="protein sequence ID" value="NUZ05788.1"/>
    <property type="molecule type" value="Genomic_DNA"/>
</dbReference>
<keyword evidence="3" id="KW-1185">Reference proteome</keyword>
<protein>
    <submittedName>
        <fullName evidence="2">2OG-Fe(II) oxygenase</fullName>
    </submittedName>
</protein>
<evidence type="ECO:0000259" key="1">
    <source>
        <dbReference type="Pfam" id="PF13640"/>
    </source>
</evidence>
<evidence type="ECO:0000313" key="3">
    <source>
        <dbReference type="Proteomes" id="UP000529637"/>
    </source>
</evidence>
<dbReference type="Proteomes" id="UP000529637">
    <property type="component" value="Unassembled WGS sequence"/>
</dbReference>